<feature type="repeat" description="ANK" evidence="3">
    <location>
        <begin position="132"/>
        <end position="164"/>
    </location>
</feature>
<keyword evidence="2 3" id="KW-0040">ANK repeat</keyword>
<protein>
    <submittedName>
        <fullName evidence="4">Ankyrin repeat domain-containing protein 1</fullName>
    </submittedName>
</protein>
<dbReference type="SUPFAM" id="SSF48403">
    <property type="entry name" value="Ankyrin repeat"/>
    <property type="match status" value="1"/>
</dbReference>
<evidence type="ECO:0000256" key="1">
    <source>
        <dbReference type="ARBA" id="ARBA00022737"/>
    </source>
</evidence>
<dbReference type="PANTHER" id="PTHR24171:SF9">
    <property type="entry name" value="ANKYRIN REPEAT DOMAIN-CONTAINING PROTEIN 39"/>
    <property type="match status" value="1"/>
</dbReference>
<dbReference type="Proteomes" id="UP000241890">
    <property type="component" value="Unassembled WGS sequence"/>
</dbReference>
<evidence type="ECO:0000256" key="3">
    <source>
        <dbReference type="PROSITE-ProRule" id="PRU00023"/>
    </source>
</evidence>
<sequence>MSKKKGGDKDQVPEIESNPWKLAGIGDVAALKGLVEREKDPVDVNAEDDYGCQPIIWAARSGYVDAVTYLVEQGGDIESSGFGGMRPLHHACNQLRDEVMLKLLDLNANVNAADDSGNTALHFAAERAENTAKCTPLHKAANDGHLSIVQKLINKGADINHQDGKGNSVLHIACMNRFQLMAEWLIANGANVKLKNKSSKLPSALCGPALASALFPSETKEEE</sequence>
<dbReference type="EMBL" id="BEYU01000125">
    <property type="protein sequence ID" value="GBG32572.1"/>
    <property type="molecule type" value="Genomic_DNA"/>
</dbReference>
<dbReference type="SMART" id="SM00248">
    <property type="entry name" value="ANK"/>
    <property type="match status" value="4"/>
</dbReference>
<accession>A0A2R5GNV3</accession>
<feature type="repeat" description="ANK" evidence="3">
    <location>
        <begin position="50"/>
        <end position="82"/>
    </location>
</feature>
<dbReference type="PRINTS" id="PR01415">
    <property type="entry name" value="ANKYRIN"/>
</dbReference>
<name>A0A2R5GNV3_9STRA</name>
<evidence type="ECO:0000256" key="2">
    <source>
        <dbReference type="ARBA" id="ARBA00023043"/>
    </source>
</evidence>
<comment type="caution">
    <text evidence="4">The sequence shown here is derived from an EMBL/GenBank/DDBJ whole genome shotgun (WGS) entry which is preliminary data.</text>
</comment>
<feature type="repeat" description="ANK" evidence="3">
    <location>
        <begin position="165"/>
        <end position="197"/>
    </location>
</feature>
<dbReference type="Pfam" id="PF12796">
    <property type="entry name" value="Ank_2"/>
    <property type="match status" value="1"/>
</dbReference>
<dbReference type="PANTHER" id="PTHR24171">
    <property type="entry name" value="ANKYRIN REPEAT DOMAIN-CONTAINING PROTEIN 39-RELATED"/>
    <property type="match status" value="1"/>
</dbReference>
<dbReference type="Gene3D" id="1.25.40.20">
    <property type="entry name" value="Ankyrin repeat-containing domain"/>
    <property type="match status" value="2"/>
</dbReference>
<proteinExistence type="predicted"/>
<reference evidence="4 5" key="1">
    <citation type="submission" date="2017-12" db="EMBL/GenBank/DDBJ databases">
        <title>Sequencing, de novo assembly and annotation of complete genome of a new Thraustochytrid species, strain FCC1311.</title>
        <authorList>
            <person name="Sedici K."/>
            <person name="Godart F."/>
            <person name="Aiese Cigliano R."/>
            <person name="Sanseverino W."/>
            <person name="Barakat M."/>
            <person name="Ortet P."/>
            <person name="Marechal E."/>
            <person name="Cagnac O."/>
            <person name="Amato A."/>
        </authorList>
    </citation>
    <scope>NUCLEOTIDE SEQUENCE [LARGE SCALE GENOMIC DNA]</scope>
</reference>
<dbReference type="OrthoDB" id="58601at2759"/>
<dbReference type="PROSITE" id="PS50297">
    <property type="entry name" value="ANK_REP_REGION"/>
    <property type="match status" value="3"/>
</dbReference>
<evidence type="ECO:0000313" key="5">
    <source>
        <dbReference type="Proteomes" id="UP000241890"/>
    </source>
</evidence>
<dbReference type="AlphaFoldDB" id="A0A2R5GNV3"/>
<keyword evidence="5" id="KW-1185">Reference proteome</keyword>
<evidence type="ECO:0000313" key="4">
    <source>
        <dbReference type="EMBL" id="GBG32572.1"/>
    </source>
</evidence>
<dbReference type="Pfam" id="PF13857">
    <property type="entry name" value="Ank_5"/>
    <property type="match status" value="1"/>
</dbReference>
<dbReference type="InParanoid" id="A0A2R5GNV3"/>
<keyword evidence="1" id="KW-0677">Repeat</keyword>
<feature type="repeat" description="ANK" evidence="3">
    <location>
        <begin position="83"/>
        <end position="115"/>
    </location>
</feature>
<dbReference type="InterPro" id="IPR002110">
    <property type="entry name" value="Ankyrin_rpt"/>
</dbReference>
<dbReference type="InterPro" id="IPR036770">
    <property type="entry name" value="Ankyrin_rpt-contain_sf"/>
</dbReference>
<organism evidence="4 5">
    <name type="scientific">Hondaea fermentalgiana</name>
    <dbReference type="NCBI Taxonomy" id="2315210"/>
    <lineage>
        <taxon>Eukaryota</taxon>
        <taxon>Sar</taxon>
        <taxon>Stramenopiles</taxon>
        <taxon>Bigyra</taxon>
        <taxon>Labyrinthulomycetes</taxon>
        <taxon>Thraustochytrida</taxon>
        <taxon>Thraustochytriidae</taxon>
        <taxon>Hondaea</taxon>
    </lineage>
</organism>
<gene>
    <name evidence="4" type="ORF">FCC1311_087972</name>
</gene>
<dbReference type="PROSITE" id="PS50088">
    <property type="entry name" value="ANK_REPEAT"/>
    <property type="match status" value="4"/>
</dbReference>